<protein>
    <submittedName>
        <fullName evidence="1">DUF6042 family protein</fullName>
    </submittedName>
</protein>
<dbReference type="RefSeq" id="WP_395511745.1">
    <property type="nucleotide sequence ID" value="NZ_JBBDHD010000068.1"/>
</dbReference>
<keyword evidence="2" id="KW-1185">Reference proteome</keyword>
<evidence type="ECO:0000313" key="2">
    <source>
        <dbReference type="Proteomes" id="UP001610631"/>
    </source>
</evidence>
<proteinExistence type="predicted"/>
<name>A0ABW7PI10_9ACTN</name>
<organism evidence="1 2">
    <name type="scientific">Streptomyces racemochromogenes</name>
    <dbReference type="NCBI Taxonomy" id="67353"/>
    <lineage>
        <taxon>Bacteria</taxon>
        <taxon>Bacillati</taxon>
        <taxon>Actinomycetota</taxon>
        <taxon>Actinomycetes</taxon>
        <taxon>Kitasatosporales</taxon>
        <taxon>Streptomycetaceae</taxon>
        <taxon>Streptomyces</taxon>
    </lineage>
</organism>
<sequence length="161" mass="18010">MTSEPRTDGLITKEQACINARRVLDAARERRDGYRARGVLPPQVEFMLRRIEHEQRTQSALDGPEEDAVLLYLAARWTSREGTAPQTSLLRLAKATGVELYALRNALAHLTTASEVKLSCGSPPVPANPMDVAETARFELRADWHLINHRRPRPQAHPAAE</sequence>
<evidence type="ECO:0000313" key="1">
    <source>
        <dbReference type="EMBL" id="MFH7598030.1"/>
    </source>
</evidence>
<gene>
    <name evidence="1" type="ORF">WDV06_23455</name>
</gene>
<accession>A0ABW7PI10</accession>
<comment type="caution">
    <text evidence="1">The sequence shown here is derived from an EMBL/GenBank/DDBJ whole genome shotgun (WGS) entry which is preliminary data.</text>
</comment>
<reference evidence="1 2" key="1">
    <citation type="submission" date="2024-03" db="EMBL/GenBank/DDBJ databases">
        <title>Whole genome sequencing of Streptomyces racemochromogenes, to identify antimicrobial biosynthetic gene clusters.</title>
        <authorList>
            <person name="Suryawanshi P."/>
            <person name="Krishnaraj P.U."/>
            <person name="Arun Y.P."/>
            <person name="Suryawanshi M.P."/>
            <person name="Rakshit O."/>
        </authorList>
    </citation>
    <scope>NUCLEOTIDE SEQUENCE [LARGE SCALE GENOMIC DNA]</scope>
    <source>
        <strain evidence="1 2">AUDT626</strain>
    </source>
</reference>
<dbReference type="EMBL" id="JBBDHD010000068">
    <property type="protein sequence ID" value="MFH7598030.1"/>
    <property type="molecule type" value="Genomic_DNA"/>
</dbReference>
<dbReference type="Proteomes" id="UP001610631">
    <property type="component" value="Unassembled WGS sequence"/>
</dbReference>